<dbReference type="Proteomes" id="UP000464178">
    <property type="component" value="Chromosome"/>
</dbReference>
<sequence>MNLTQSEIDLDLGSVTMSCSTDEIATVLAGLLREMRSAAPFIRPDERDVLRQIMAHDSGALAVAEVFPDFARGSEAHTTLRKLRTAQFIRPAGRDCWDPHEHIEIRPFARVVWDRLGEAGVFGDPPALDEDDVDLALPGADDPVEESEPEPAPARKGKRAGAQWDEGDVLDFLNDEDTKG</sequence>
<evidence type="ECO:0000256" key="1">
    <source>
        <dbReference type="SAM" id="MobiDB-lite"/>
    </source>
</evidence>
<dbReference type="RefSeq" id="WP_162667891.1">
    <property type="nucleotide sequence ID" value="NZ_LR593886.1"/>
</dbReference>
<keyword evidence="3" id="KW-1185">Reference proteome</keyword>
<evidence type="ECO:0000313" key="3">
    <source>
        <dbReference type="Proteomes" id="UP000464178"/>
    </source>
</evidence>
<reference evidence="2 3" key="1">
    <citation type="submission" date="2019-05" db="EMBL/GenBank/DDBJ databases">
        <authorList>
            <consortium name="Science for Life Laboratories"/>
        </authorList>
    </citation>
    <scope>NUCLEOTIDE SEQUENCE [LARGE SCALE GENOMIC DNA]</scope>
    <source>
        <strain evidence="2">Soil9</strain>
    </source>
</reference>
<protein>
    <submittedName>
        <fullName evidence="2">Uncharacterized protein</fullName>
    </submittedName>
</protein>
<feature type="region of interest" description="Disordered" evidence="1">
    <location>
        <begin position="123"/>
        <end position="180"/>
    </location>
</feature>
<dbReference type="AlphaFoldDB" id="A0A6P2CVZ7"/>
<evidence type="ECO:0000313" key="2">
    <source>
        <dbReference type="EMBL" id="VTR93109.1"/>
    </source>
</evidence>
<gene>
    <name evidence="2" type="ORF">SOIL9_46050</name>
</gene>
<dbReference type="EMBL" id="LR593886">
    <property type="protein sequence ID" value="VTR93109.1"/>
    <property type="molecule type" value="Genomic_DNA"/>
</dbReference>
<proteinExistence type="predicted"/>
<organism evidence="2 3">
    <name type="scientific">Gemmata massiliana</name>
    <dbReference type="NCBI Taxonomy" id="1210884"/>
    <lineage>
        <taxon>Bacteria</taxon>
        <taxon>Pseudomonadati</taxon>
        <taxon>Planctomycetota</taxon>
        <taxon>Planctomycetia</taxon>
        <taxon>Gemmatales</taxon>
        <taxon>Gemmataceae</taxon>
        <taxon>Gemmata</taxon>
    </lineage>
</organism>
<feature type="compositionally biased region" description="Acidic residues" evidence="1">
    <location>
        <begin position="165"/>
        <end position="180"/>
    </location>
</feature>
<name>A0A6P2CVZ7_9BACT</name>
<accession>A0A6P2CVZ7</accession>
<dbReference type="KEGG" id="gms:SOIL9_46050"/>